<protein>
    <submittedName>
        <fullName evidence="1">Uncharacterized protein</fullName>
    </submittedName>
</protein>
<organism evidence="1 2">
    <name type="scientific">Clonostachys solani</name>
    <dbReference type="NCBI Taxonomy" id="160281"/>
    <lineage>
        <taxon>Eukaryota</taxon>
        <taxon>Fungi</taxon>
        <taxon>Dikarya</taxon>
        <taxon>Ascomycota</taxon>
        <taxon>Pezizomycotina</taxon>
        <taxon>Sordariomycetes</taxon>
        <taxon>Hypocreomycetidae</taxon>
        <taxon>Hypocreales</taxon>
        <taxon>Bionectriaceae</taxon>
        <taxon>Clonostachys</taxon>
    </lineage>
</organism>
<accession>A0A9P0EGC0</accession>
<dbReference type="EMBL" id="CABFOC020000031">
    <property type="protein sequence ID" value="CAH0047528.1"/>
    <property type="molecule type" value="Genomic_DNA"/>
</dbReference>
<name>A0A9P0EGC0_9HYPO</name>
<reference evidence="1 2" key="2">
    <citation type="submission" date="2021-10" db="EMBL/GenBank/DDBJ databases">
        <authorList>
            <person name="Piombo E."/>
        </authorList>
    </citation>
    <scope>NUCLEOTIDE SEQUENCE [LARGE SCALE GENOMIC DNA]</scope>
</reference>
<gene>
    <name evidence="1" type="ORF">CSOL1703_00013539</name>
</gene>
<sequence length="119" mass="12361">MSHEKGQARVQSSILVSGGSVLPLCAICLGDGPGSESLASHPSTAQDSLASVLLPEPAQAGTAAVLVAALRARIARTVKGLLAAGEYNEHDYYHGVYLGLMEYYLGIKALLSPPDLMVL</sequence>
<evidence type="ECO:0000313" key="2">
    <source>
        <dbReference type="Proteomes" id="UP000775872"/>
    </source>
</evidence>
<dbReference type="AlphaFoldDB" id="A0A9P0EGC0"/>
<comment type="caution">
    <text evidence="1">The sequence shown here is derived from an EMBL/GenBank/DDBJ whole genome shotgun (WGS) entry which is preliminary data.</text>
</comment>
<dbReference type="Proteomes" id="UP000775872">
    <property type="component" value="Unassembled WGS sequence"/>
</dbReference>
<evidence type="ECO:0000313" key="1">
    <source>
        <dbReference type="EMBL" id="CAH0047528.1"/>
    </source>
</evidence>
<reference evidence="2" key="1">
    <citation type="submission" date="2019-06" db="EMBL/GenBank/DDBJ databases">
        <authorList>
            <person name="Broberg M."/>
        </authorList>
    </citation>
    <scope>NUCLEOTIDE SEQUENCE [LARGE SCALE GENOMIC DNA]</scope>
</reference>
<keyword evidence="2" id="KW-1185">Reference proteome</keyword>
<proteinExistence type="predicted"/>